<organism evidence="2 3">
    <name type="scientific">Aminobacter aminovorans</name>
    <name type="common">Chelatobacter heintzii</name>
    <dbReference type="NCBI Taxonomy" id="83263"/>
    <lineage>
        <taxon>Bacteria</taxon>
        <taxon>Pseudomonadati</taxon>
        <taxon>Pseudomonadota</taxon>
        <taxon>Alphaproteobacteria</taxon>
        <taxon>Hyphomicrobiales</taxon>
        <taxon>Phyllobacteriaceae</taxon>
        <taxon>Aminobacter</taxon>
    </lineage>
</organism>
<evidence type="ECO:0000313" key="3">
    <source>
        <dbReference type="Proteomes" id="UP000254701"/>
    </source>
</evidence>
<keyword evidence="2" id="KW-0808">Transferase</keyword>
<dbReference type="OrthoDB" id="1550312at2"/>
<protein>
    <submittedName>
        <fullName evidence="2">Phosphotransferase enzyme family</fullName>
    </submittedName>
</protein>
<dbReference type="Gene3D" id="3.30.200.20">
    <property type="entry name" value="Phosphorylase Kinase, domain 1"/>
    <property type="match status" value="1"/>
</dbReference>
<dbReference type="InterPro" id="IPR011009">
    <property type="entry name" value="Kinase-like_dom_sf"/>
</dbReference>
<evidence type="ECO:0000313" key="2">
    <source>
        <dbReference type="EMBL" id="SUU91639.1"/>
    </source>
</evidence>
<accession>A0A380WRQ3</accession>
<dbReference type="AlphaFoldDB" id="A0A380WRQ3"/>
<gene>
    <name evidence="2" type="ORF">NCTC10684_04911</name>
</gene>
<proteinExistence type="predicted"/>
<dbReference type="Gene3D" id="3.90.1200.10">
    <property type="match status" value="1"/>
</dbReference>
<evidence type="ECO:0000259" key="1">
    <source>
        <dbReference type="Pfam" id="PF01636"/>
    </source>
</evidence>
<dbReference type="EMBL" id="UFSM01000001">
    <property type="protein sequence ID" value="SUU91639.1"/>
    <property type="molecule type" value="Genomic_DNA"/>
</dbReference>
<dbReference type="Pfam" id="PF01636">
    <property type="entry name" value="APH"/>
    <property type="match status" value="1"/>
</dbReference>
<name>A0A380WRQ3_AMIAI</name>
<feature type="domain" description="Aminoglycoside phosphotransferase" evidence="1">
    <location>
        <begin position="27"/>
        <end position="249"/>
    </location>
</feature>
<dbReference type="Proteomes" id="UP000254701">
    <property type="component" value="Unassembled WGS sequence"/>
</dbReference>
<dbReference type="RefSeq" id="WP_115733466.1">
    <property type="nucleotide sequence ID" value="NZ_BAAAVY010000004.1"/>
</dbReference>
<reference evidence="2 3" key="1">
    <citation type="submission" date="2018-06" db="EMBL/GenBank/DDBJ databases">
        <authorList>
            <consortium name="Pathogen Informatics"/>
            <person name="Doyle S."/>
        </authorList>
    </citation>
    <scope>NUCLEOTIDE SEQUENCE [LARGE SCALE GENOMIC DNA]</scope>
    <source>
        <strain evidence="2 3">NCTC10684</strain>
    </source>
</reference>
<sequence>MTPDAALGAFRAAIVRSFPELEGASFTLLAPGWHSDAVDVDDRLVFKFPRHEAAEQALAREARLLGLVRTGVTMPVPDLRLHAGPPMFSHHGKLRGEHLLTRQYEALPERARQELAEKLGLFYAEIHRLDRPALEAAGARPIEAWIVPEEILRRIRPVLPEGLCAYADRTVAAWQELAADPHGTTYGFFDGHGWNMAFDHAAQRLNGVYDSADSGFGDLQQEFIYSNFISRDLTARIVGEYEVLTGRHLDRQRIELLSSVLRLSELAGSADDPEHLPAMLGHVADWAARGTV</sequence>
<dbReference type="GO" id="GO:0016740">
    <property type="term" value="F:transferase activity"/>
    <property type="evidence" value="ECO:0007669"/>
    <property type="project" value="UniProtKB-KW"/>
</dbReference>
<dbReference type="InterPro" id="IPR002575">
    <property type="entry name" value="Aminoglycoside_PTrfase"/>
</dbReference>
<dbReference type="SUPFAM" id="SSF56112">
    <property type="entry name" value="Protein kinase-like (PK-like)"/>
    <property type="match status" value="1"/>
</dbReference>